<keyword evidence="2" id="KW-1185">Reference proteome</keyword>
<accession>A0A2P9AQ09</accession>
<sequence>MYATFWRDKFLRTCFYRREIQLIAPVSRLKFAFLTCPAALYFETGKRQPIANNLAAIRSTLENDKQARRTASSHHGFGAVGPWNGVASSALPANQTLPNGMEERA</sequence>
<proteinExistence type="predicted"/>
<dbReference type="EMBL" id="FUIG01000042">
    <property type="protein sequence ID" value="SJM33247.1"/>
    <property type="molecule type" value="Genomic_DNA"/>
</dbReference>
<dbReference type="Proteomes" id="UP000245698">
    <property type="component" value="Unassembled WGS sequence"/>
</dbReference>
<gene>
    <name evidence="1" type="ORF">BQ8482_340143</name>
</gene>
<name>A0A2P9AQ09_9HYPH</name>
<reference evidence="2" key="1">
    <citation type="submission" date="2016-12" db="EMBL/GenBank/DDBJ databases">
        <authorList>
            <person name="Brunel B."/>
        </authorList>
    </citation>
    <scope>NUCLEOTIDE SEQUENCE [LARGE SCALE GENOMIC DNA]</scope>
</reference>
<evidence type="ECO:0000313" key="1">
    <source>
        <dbReference type="EMBL" id="SJM33247.1"/>
    </source>
</evidence>
<organism evidence="1 2">
    <name type="scientific">Mesorhizobium delmotii</name>
    <dbReference type="NCBI Taxonomy" id="1631247"/>
    <lineage>
        <taxon>Bacteria</taxon>
        <taxon>Pseudomonadati</taxon>
        <taxon>Pseudomonadota</taxon>
        <taxon>Alphaproteobacteria</taxon>
        <taxon>Hyphomicrobiales</taxon>
        <taxon>Phyllobacteriaceae</taxon>
        <taxon>Mesorhizobium</taxon>
    </lineage>
</organism>
<protein>
    <submittedName>
        <fullName evidence="1">Uncharacterized protein</fullName>
    </submittedName>
</protein>
<evidence type="ECO:0000313" key="2">
    <source>
        <dbReference type="Proteomes" id="UP000245698"/>
    </source>
</evidence>
<dbReference type="AlphaFoldDB" id="A0A2P9AQ09"/>